<evidence type="ECO:0000256" key="3">
    <source>
        <dbReference type="RuleBase" id="RU003457"/>
    </source>
</evidence>
<feature type="domain" description="Pirin C-terminal" evidence="5">
    <location>
        <begin position="175"/>
        <end position="271"/>
    </location>
</feature>
<dbReference type="CDD" id="cd02909">
    <property type="entry name" value="cupin_pirin_N"/>
    <property type="match status" value="1"/>
</dbReference>
<evidence type="ECO:0000256" key="2">
    <source>
        <dbReference type="PIRSR" id="PIRSR006232-1"/>
    </source>
</evidence>
<dbReference type="PATRIC" id="fig|1445510.3.peg.2143"/>
<keyword evidence="2" id="KW-0408">Iron</keyword>
<dbReference type="PIRSF" id="PIRSF006232">
    <property type="entry name" value="Pirin"/>
    <property type="match status" value="1"/>
</dbReference>
<protein>
    <submittedName>
        <fullName evidence="6">Pirin-related protein</fullName>
    </submittedName>
</protein>
<dbReference type="InterPro" id="IPR008778">
    <property type="entry name" value="Pirin_C_dom"/>
</dbReference>
<dbReference type="InterPro" id="IPR011051">
    <property type="entry name" value="RmlC_Cupin_sf"/>
</dbReference>
<proteinExistence type="inferred from homology"/>
<keyword evidence="2" id="KW-0479">Metal-binding</keyword>
<dbReference type="PANTHER" id="PTHR13903">
    <property type="entry name" value="PIRIN-RELATED"/>
    <property type="match status" value="1"/>
</dbReference>
<feature type="binding site" evidence="2">
    <location>
        <position position="61"/>
    </location>
    <ligand>
        <name>Fe cation</name>
        <dbReference type="ChEBI" id="CHEBI:24875"/>
    </ligand>
</feature>
<dbReference type="Proteomes" id="UP000032266">
    <property type="component" value="Chromosome"/>
</dbReference>
<feature type="domain" description="Pirin N-terminal" evidence="4">
    <location>
        <begin position="22"/>
        <end position="122"/>
    </location>
</feature>
<accession>A0A0C5VLM7</accession>
<evidence type="ECO:0000259" key="5">
    <source>
        <dbReference type="Pfam" id="PF05726"/>
    </source>
</evidence>
<comment type="cofactor">
    <cofactor evidence="2">
        <name>Fe cation</name>
        <dbReference type="ChEBI" id="CHEBI:24875"/>
    </cofactor>
    <text evidence="2">Binds 1 Fe cation per subunit.</text>
</comment>
<dbReference type="PANTHER" id="PTHR13903:SF8">
    <property type="entry name" value="PIRIN"/>
    <property type="match status" value="1"/>
</dbReference>
<dbReference type="EMBL" id="CP007142">
    <property type="protein sequence ID" value="AJQ94223.1"/>
    <property type="molecule type" value="Genomic_DNA"/>
</dbReference>
<dbReference type="AlphaFoldDB" id="A0A0C5VLM7"/>
<dbReference type="STRING" id="1445510.YC6258_02185"/>
<dbReference type="RefSeq" id="WP_044616795.1">
    <property type="nucleotide sequence ID" value="NZ_CP007142.1"/>
</dbReference>
<dbReference type="Gene3D" id="2.60.120.10">
    <property type="entry name" value="Jelly Rolls"/>
    <property type="match status" value="1"/>
</dbReference>
<dbReference type="Pfam" id="PF02678">
    <property type="entry name" value="Pirin"/>
    <property type="match status" value="1"/>
</dbReference>
<feature type="binding site" evidence="2">
    <location>
        <position position="59"/>
    </location>
    <ligand>
        <name>Fe cation</name>
        <dbReference type="ChEBI" id="CHEBI:24875"/>
    </ligand>
</feature>
<evidence type="ECO:0000313" key="7">
    <source>
        <dbReference type="Proteomes" id="UP000032266"/>
    </source>
</evidence>
<evidence type="ECO:0000313" key="6">
    <source>
        <dbReference type="EMBL" id="AJQ94223.1"/>
    </source>
</evidence>
<evidence type="ECO:0000259" key="4">
    <source>
        <dbReference type="Pfam" id="PF02678"/>
    </source>
</evidence>
<feature type="binding site" evidence="2">
    <location>
        <position position="103"/>
    </location>
    <ligand>
        <name>Fe cation</name>
        <dbReference type="ChEBI" id="CHEBI:24875"/>
    </ligand>
</feature>
<dbReference type="InterPro" id="IPR003829">
    <property type="entry name" value="Pirin_N_dom"/>
</dbReference>
<keyword evidence="7" id="KW-1185">Reference proteome</keyword>
<dbReference type="InterPro" id="IPR014710">
    <property type="entry name" value="RmlC-like_jellyroll"/>
</dbReference>
<name>A0A0C5VLM7_9GAMM</name>
<dbReference type="OrthoDB" id="9780903at2"/>
<dbReference type="HOGENOM" id="CLU_045717_1_0_6"/>
<gene>
    <name evidence="6" type="ORF">YC6258_02185</name>
</gene>
<dbReference type="GO" id="GO:0046872">
    <property type="term" value="F:metal ion binding"/>
    <property type="evidence" value="ECO:0007669"/>
    <property type="project" value="UniProtKB-KW"/>
</dbReference>
<dbReference type="KEGG" id="gsn:YC6258_02185"/>
<organism evidence="6 7">
    <name type="scientific">Gynuella sunshinyii YC6258</name>
    <dbReference type="NCBI Taxonomy" id="1445510"/>
    <lineage>
        <taxon>Bacteria</taxon>
        <taxon>Pseudomonadati</taxon>
        <taxon>Pseudomonadota</taxon>
        <taxon>Gammaproteobacteria</taxon>
        <taxon>Oceanospirillales</taxon>
        <taxon>Saccharospirillaceae</taxon>
        <taxon>Gynuella</taxon>
    </lineage>
</organism>
<dbReference type="InterPro" id="IPR012093">
    <property type="entry name" value="Pirin"/>
</dbReference>
<comment type="similarity">
    <text evidence="1 3">Belongs to the pirin family.</text>
</comment>
<dbReference type="Pfam" id="PF05726">
    <property type="entry name" value="Pirin_C"/>
    <property type="match status" value="1"/>
</dbReference>
<sequence>MIHPRQQRISGRTAELTVGLPVQRFLPTRERRMIGAWVFLDHIGPADISAGKGVQIGPHPHTGLQTFTWMIEGELLHRDSLDTVQTIRPGQVNLMTAGKGISHSEESPQSRSRCIHATQLWIALPDEQRFIEPDFEHCAEPPVTHLGPAQITVIAGSAFGLQAPIKVYSPLMAAEIVCADAGTLNLPLQPSFEHGLLVLDGVICCDGHELDSSELIYLATATESLNLTCQGPCRLLLIGGEPFNEDVLIWWNFIGRNKQELHDYVRRWNAAEDFGTVSGYDGDRLAAPLPPWKDQNGGR</sequence>
<feature type="binding site" evidence="2">
    <location>
        <position position="105"/>
    </location>
    <ligand>
        <name>Fe cation</name>
        <dbReference type="ChEBI" id="CHEBI:24875"/>
    </ligand>
</feature>
<evidence type="ECO:0000256" key="1">
    <source>
        <dbReference type="ARBA" id="ARBA00008416"/>
    </source>
</evidence>
<dbReference type="SUPFAM" id="SSF51182">
    <property type="entry name" value="RmlC-like cupins"/>
    <property type="match status" value="1"/>
</dbReference>
<reference evidence="6 7" key="1">
    <citation type="submission" date="2014-01" db="EMBL/GenBank/DDBJ databases">
        <title>Full genme sequencing of cellulolytic bacterium Gynuella sunshinyii YC6258T gen. nov., sp. nov.</title>
        <authorList>
            <person name="Khan H."/>
            <person name="Chung E.J."/>
            <person name="Chung Y.R."/>
        </authorList>
    </citation>
    <scope>NUCLEOTIDE SEQUENCE [LARGE SCALE GENOMIC DNA]</scope>
    <source>
        <strain evidence="6 7">YC6258</strain>
    </source>
</reference>